<gene>
    <name evidence="2" type="ORF">B0T10DRAFT_321424</name>
</gene>
<proteinExistence type="predicted"/>
<keyword evidence="3" id="KW-1185">Reference proteome</keyword>
<accession>A0A9P9AMM7</accession>
<reference evidence="2 3" key="1">
    <citation type="journal article" date="2021" name="Nat. Commun.">
        <title>Genetic determinants of endophytism in the Arabidopsis root mycobiome.</title>
        <authorList>
            <person name="Mesny F."/>
            <person name="Miyauchi S."/>
            <person name="Thiergart T."/>
            <person name="Pickel B."/>
            <person name="Atanasova L."/>
            <person name="Karlsson M."/>
            <person name="Huettel B."/>
            <person name="Barry K.W."/>
            <person name="Haridas S."/>
            <person name="Chen C."/>
            <person name="Bauer D."/>
            <person name="Andreopoulos W."/>
            <person name="Pangilinan J."/>
            <person name="LaButti K."/>
            <person name="Riley R."/>
            <person name="Lipzen A."/>
            <person name="Clum A."/>
            <person name="Drula E."/>
            <person name="Henrissat B."/>
            <person name="Kohler A."/>
            <person name="Grigoriev I.V."/>
            <person name="Martin F.M."/>
            <person name="Hacquard S."/>
        </authorList>
    </citation>
    <scope>NUCLEOTIDE SEQUENCE [LARGE SCALE GENOMIC DNA]</scope>
    <source>
        <strain evidence="2 3">MPI-CAGE-CH-0241</strain>
    </source>
</reference>
<dbReference type="EMBL" id="JAGPYM010000009">
    <property type="protein sequence ID" value="KAH6890499.1"/>
    <property type="molecule type" value="Genomic_DNA"/>
</dbReference>
<protein>
    <submittedName>
        <fullName evidence="2">Uncharacterized protein</fullName>
    </submittedName>
</protein>
<name>A0A9P9AMM7_9HYPO</name>
<evidence type="ECO:0000256" key="1">
    <source>
        <dbReference type="SAM" id="MobiDB-lite"/>
    </source>
</evidence>
<organism evidence="2 3">
    <name type="scientific">Thelonectria olida</name>
    <dbReference type="NCBI Taxonomy" id="1576542"/>
    <lineage>
        <taxon>Eukaryota</taxon>
        <taxon>Fungi</taxon>
        <taxon>Dikarya</taxon>
        <taxon>Ascomycota</taxon>
        <taxon>Pezizomycotina</taxon>
        <taxon>Sordariomycetes</taxon>
        <taxon>Hypocreomycetidae</taxon>
        <taxon>Hypocreales</taxon>
        <taxon>Nectriaceae</taxon>
        <taxon>Thelonectria</taxon>
    </lineage>
</organism>
<dbReference type="AlphaFoldDB" id="A0A9P9AMM7"/>
<evidence type="ECO:0000313" key="2">
    <source>
        <dbReference type="EMBL" id="KAH6890499.1"/>
    </source>
</evidence>
<evidence type="ECO:0000313" key="3">
    <source>
        <dbReference type="Proteomes" id="UP000777438"/>
    </source>
</evidence>
<dbReference type="Proteomes" id="UP000777438">
    <property type="component" value="Unassembled WGS sequence"/>
</dbReference>
<sequence>MSEGGREGSQSAVSAWAWRVRRHQVLAGLAVHYIKPRSSAYPAGAPQFIDAAYVSLRESCSTSSMFMGGLPCRLQWLPLSTGVTTNGRQSTETSAGFWKTSRRRIETGACTSSLSGMGRESPFHNHRRSPQACRPGRTLRHGLTRLVESSDGSTSLMSSATAHIDARRNETKPLVRVPDRILCSKQLGEYRAGVPVAGICRCSPDR</sequence>
<comment type="caution">
    <text evidence="2">The sequence shown here is derived from an EMBL/GenBank/DDBJ whole genome shotgun (WGS) entry which is preliminary data.</text>
</comment>
<feature type="region of interest" description="Disordered" evidence="1">
    <location>
        <begin position="115"/>
        <end position="136"/>
    </location>
</feature>